<dbReference type="Proteomes" id="UP000284657">
    <property type="component" value="Unassembled WGS sequence"/>
</dbReference>
<protein>
    <recommendedName>
        <fullName evidence="6">Elicitin-like protein</fullName>
    </recommendedName>
</protein>
<feature type="region of interest" description="Disordered" evidence="1">
    <location>
        <begin position="259"/>
        <end position="281"/>
    </location>
</feature>
<evidence type="ECO:0008006" key="6">
    <source>
        <dbReference type="Google" id="ProtNLM"/>
    </source>
</evidence>
<evidence type="ECO:0000313" key="5">
    <source>
        <dbReference type="Proteomes" id="UP000284657"/>
    </source>
</evidence>
<dbReference type="Proteomes" id="UP000277300">
    <property type="component" value="Unassembled WGS sequence"/>
</dbReference>
<reference evidence="4 5" key="1">
    <citation type="submission" date="2018-07" db="EMBL/GenBank/DDBJ databases">
        <title>Genome sequencing of oomycete isolates from Chile give support for New Zealand origin for Phytophthora kernoviae and make available the first Nothophytophthora sp. genome.</title>
        <authorList>
            <person name="Studholme D.J."/>
            <person name="Sanfuentes E."/>
            <person name="Panda P."/>
            <person name="Hill R."/>
            <person name="Sambles C."/>
            <person name="Grant M."/>
            <person name="Williams N.M."/>
            <person name="Mcdougal R.L."/>
        </authorList>
    </citation>
    <scope>NUCLEOTIDE SEQUENCE [LARGE SCALE GENOMIC DNA]</scope>
    <source>
        <strain evidence="3">Chile6</strain>
        <strain evidence="2">Chile7</strain>
    </source>
</reference>
<comment type="caution">
    <text evidence="3">The sequence shown here is derived from an EMBL/GenBank/DDBJ whole genome shotgun (WGS) entry which is preliminary data.</text>
</comment>
<evidence type="ECO:0000313" key="2">
    <source>
        <dbReference type="EMBL" id="RLN50342.1"/>
    </source>
</evidence>
<dbReference type="AlphaFoldDB" id="A0A3F2RPG1"/>
<name>A0A3F2RPG1_9STRA</name>
<proteinExistence type="predicted"/>
<evidence type="ECO:0000313" key="3">
    <source>
        <dbReference type="EMBL" id="RLN61675.1"/>
    </source>
</evidence>
<gene>
    <name evidence="2" type="ORF">BBJ29_002971</name>
    <name evidence="3" type="ORF">BBP00_00005244</name>
</gene>
<dbReference type="OrthoDB" id="128349at2759"/>
<dbReference type="GO" id="GO:0005576">
    <property type="term" value="C:extracellular region"/>
    <property type="evidence" value="ECO:0007669"/>
    <property type="project" value="InterPro"/>
</dbReference>
<dbReference type="EMBL" id="MBAD02002037">
    <property type="protein sequence ID" value="RLN50342.1"/>
    <property type="molecule type" value="Genomic_DNA"/>
</dbReference>
<feature type="compositionally biased region" description="Polar residues" evidence="1">
    <location>
        <begin position="263"/>
        <end position="280"/>
    </location>
</feature>
<dbReference type="EMBL" id="MBDO02000147">
    <property type="protein sequence ID" value="RLN61675.1"/>
    <property type="molecule type" value="Genomic_DNA"/>
</dbReference>
<dbReference type="SMART" id="SM01187">
    <property type="entry name" value="Elicitin"/>
    <property type="match status" value="2"/>
</dbReference>
<organism evidence="3 4">
    <name type="scientific">Phytophthora kernoviae</name>
    <dbReference type="NCBI Taxonomy" id="325452"/>
    <lineage>
        <taxon>Eukaryota</taxon>
        <taxon>Sar</taxon>
        <taxon>Stramenopiles</taxon>
        <taxon>Oomycota</taxon>
        <taxon>Peronosporomycetes</taxon>
        <taxon>Peronosporales</taxon>
        <taxon>Peronosporaceae</taxon>
        <taxon>Phytophthora</taxon>
    </lineage>
</organism>
<evidence type="ECO:0000256" key="1">
    <source>
        <dbReference type="SAM" id="MobiDB-lite"/>
    </source>
</evidence>
<accession>A0A3F2RPG1</accession>
<sequence length="322" mass="33445">MTENCATACMDFMRELALVAPDCEYDGLNTGESLGLLVQLCDQIQDSKPSFNVSSGSGLGGVAANSTNMTGPVETCTDADIELINELNAKAETNADCLGSGGVGDYGISIATFCAEDPCIAFVTDLESKVPNCTVNGENIKQFLADSVAPCIAVAEGVAAKLPDCTYNGINNKIEVQNALTICNGGTTEDAGIYILTECSSDCANKIKDLAEALPNCYYDYDSMNKKEDVLEELDDCEATSSHISITVYDDTIGLSPSAGSEAVTSSDTPSSAETTNAPASDSLLDTSSSGLLQSAAPSIASSGMLYVWVLSMLLAGINQVL</sequence>
<dbReference type="InterPro" id="IPR002200">
    <property type="entry name" value="Elicitin"/>
</dbReference>
<evidence type="ECO:0000313" key="4">
    <source>
        <dbReference type="Proteomes" id="UP000277300"/>
    </source>
</evidence>